<reference evidence="1" key="1">
    <citation type="submission" date="2021-01" db="EMBL/GenBank/DDBJ databases">
        <authorList>
            <consortium name="Genoscope - CEA"/>
            <person name="William W."/>
        </authorList>
    </citation>
    <scope>NUCLEOTIDE SEQUENCE</scope>
</reference>
<accession>A0A8S1SPY6</accession>
<dbReference type="OrthoDB" id="10342185at2759"/>
<dbReference type="EMBL" id="CAJJDP010000014">
    <property type="protein sequence ID" value="CAD8142573.1"/>
    <property type="molecule type" value="Genomic_DNA"/>
</dbReference>
<keyword evidence="2" id="KW-1185">Reference proteome</keyword>
<organism evidence="1 2">
    <name type="scientific">Paramecium octaurelia</name>
    <dbReference type="NCBI Taxonomy" id="43137"/>
    <lineage>
        <taxon>Eukaryota</taxon>
        <taxon>Sar</taxon>
        <taxon>Alveolata</taxon>
        <taxon>Ciliophora</taxon>
        <taxon>Intramacronucleata</taxon>
        <taxon>Oligohymenophorea</taxon>
        <taxon>Peniculida</taxon>
        <taxon>Parameciidae</taxon>
        <taxon>Paramecium</taxon>
    </lineage>
</organism>
<proteinExistence type="predicted"/>
<sequence length="50" mass="5811">MKEFDSQFLEIINILKSQVNSTAFGIYNSLMEKESMKEDKECAEFSNIND</sequence>
<dbReference type="AlphaFoldDB" id="A0A8S1SPY6"/>
<comment type="caution">
    <text evidence="1">The sequence shown here is derived from an EMBL/GenBank/DDBJ whole genome shotgun (WGS) entry which is preliminary data.</text>
</comment>
<evidence type="ECO:0000313" key="2">
    <source>
        <dbReference type="Proteomes" id="UP000683925"/>
    </source>
</evidence>
<dbReference type="Proteomes" id="UP000683925">
    <property type="component" value="Unassembled WGS sequence"/>
</dbReference>
<gene>
    <name evidence="1" type="ORF">POCTA_138.1.T0140045</name>
</gene>
<evidence type="ECO:0000313" key="1">
    <source>
        <dbReference type="EMBL" id="CAD8142573.1"/>
    </source>
</evidence>
<protein>
    <submittedName>
        <fullName evidence="1">Uncharacterized protein</fullName>
    </submittedName>
</protein>
<name>A0A8S1SPY6_PAROT</name>